<evidence type="ECO:0000256" key="5">
    <source>
        <dbReference type="SAM" id="Phobius"/>
    </source>
</evidence>
<feature type="transmembrane region" description="Helical" evidence="5">
    <location>
        <begin position="48"/>
        <end position="66"/>
    </location>
</feature>
<dbReference type="GO" id="GO:0046583">
    <property type="term" value="F:monoatomic cation efflux transmembrane transporter activity"/>
    <property type="evidence" value="ECO:0007669"/>
    <property type="project" value="TreeGrafter"/>
</dbReference>
<comment type="caution">
    <text evidence="6">The sequence shown here is derived from an EMBL/GenBank/DDBJ whole genome shotgun (WGS) entry which is preliminary data.</text>
</comment>
<feature type="transmembrane region" description="Helical" evidence="5">
    <location>
        <begin position="225"/>
        <end position="243"/>
    </location>
</feature>
<dbReference type="Proteomes" id="UP000606730">
    <property type="component" value="Unassembled WGS sequence"/>
</dbReference>
<feature type="transmembrane region" description="Helical" evidence="5">
    <location>
        <begin position="170"/>
        <end position="188"/>
    </location>
</feature>
<keyword evidence="4 5" id="KW-0472">Membrane</keyword>
<dbReference type="Gene3D" id="1.50.10.150">
    <property type="entry name" value="Voltage-dependent anion channel"/>
    <property type="match status" value="1"/>
</dbReference>
<reference evidence="6" key="2">
    <citation type="submission" date="2020-09" db="EMBL/GenBank/DDBJ databases">
        <authorList>
            <person name="Sun Q."/>
            <person name="Zhou Y."/>
        </authorList>
    </citation>
    <scope>NUCLEOTIDE SEQUENCE</scope>
    <source>
        <strain evidence="6">CGMCC 1.16012</strain>
    </source>
</reference>
<dbReference type="EMBL" id="BMKN01000001">
    <property type="protein sequence ID" value="GGE41902.1"/>
    <property type="molecule type" value="Genomic_DNA"/>
</dbReference>
<keyword evidence="3 5" id="KW-1133">Transmembrane helix</keyword>
<dbReference type="AlphaFoldDB" id="A0A917ADB8"/>
<dbReference type="InterPro" id="IPR038665">
    <property type="entry name" value="Voltage-dep_anion_channel_sf"/>
</dbReference>
<evidence type="ECO:0000256" key="1">
    <source>
        <dbReference type="ARBA" id="ARBA00004141"/>
    </source>
</evidence>
<evidence type="ECO:0000256" key="3">
    <source>
        <dbReference type="ARBA" id="ARBA00022989"/>
    </source>
</evidence>
<evidence type="ECO:0000256" key="4">
    <source>
        <dbReference type="ARBA" id="ARBA00023136"/>
    </source>
</evidence>
<feature type="transmembrane region" description="Helical" evidence="5">
    <location>
        <begin position="86"/>
        <end position="106"/>
    </location>
</feature>
<dbReference type="Pfam" id="PF03595">
    <property type="entry name" value="SLAC1"/>
    <property type="match status" value="1"/>
</dbReference>
<proteinExistence type="predicted"/>
<dbReference type="InterPro" id="IPR052951">
    <property type="entry name" value="Tellurite_res_ion_channel"/>
</dbReference>
<name>A0A917ADB8_9RHOB</name>
<dbReference type="InterPro" id="IPR004695">
    <property type="entry name" value="SLAC1/Mae1/Ssu1/TehA"/>
</dbReference>
<organism evidence="6 7">
    <name type="scientific">Actibacterium pelagium</name>
    <dbReference type="NCBI Taxonomy" id="2029103"/>
    <lineage>
        <taxon>Bacteria</taxon>
        <taxon>Pseudomonadati</taxon>
        <taxon>Pseudomonadota</taxon>
        <taxon>Alphaproteobacteria</taxon>
        <taxon>Rhodobacterales</taxon>
        <taxon>Roseobacteraceae</taxon>
        <taxon>Actibacterium</taxon>
    </lineage>
</organism>
<accession>A0A917ADB8</accession>
<comment type="subcellular location">
    <subcellularLocation>
        <location evidence="1">Membrane</location>
        <topology evidence="1">Multi-pass membrane protein</topology>
    </subcellularLocation>
</comment>
<dbReference type="GO" id="GO:0005886">
    <property type="term" value="C:plasma membrane"/>
    <property type="evidence" value="ECO:0007669"/>
    <property type="project" value="TreeGrafter"/>
</dbReference>
<dbReference type="PANTHER" id="PTHR37955">
    <property type="entry name" value="TELLURITE RESISTANCE PROTEIN TEHA"/>
    <property type="match status" value="1"/>
</dbReference>
<dbReference type="OrthoDB" id="7835091at2"/>
<feature type="transmembrane region" description="Helical" evidence="5">
    <location>
        <begin position="255"/>
        <end position="274"/>
    </location>
</feature>
<feature type="transmembrane region" description="Helical" evidence="5">
    <location>
        <begin position="112"/>
        <end position="133"/>
    </location>
</feature>
<keyword evidence="7" id="KW-1185">Reference proteome</keyword>
<sequence length="321" mass="34202">MQAIPQKPRFGDQVPPAIFPPLLGLMGLALALSRGVPVFGIPRPIVDLITGAVTLLLLFAIFAYSLKLIRRFGTLAEDIRTLPGRAGTAAMVVSIYCLAAALLPFSTSVAQVVLFAGLAWHVVLVLFKTRYLLSLPSEQRQITPVWHLSYVGFIVAILAAQPLGYSQLSVVIFCVTVPVAMTIWGLSLRDILTNETPPPLRPTLAIHLAPASLFTVTAGLLGWTLLSFAFGIVAIAIFGTLLVKTRWLTVAGFSPFWGAFTFPLAAFSSAMMSLASLSPVFGILGALSLAGALGVNPLIATRVLKLWASNQLALKTNAARV</sequence>
<gene>
    <name evidence="6" type="ORF">GCM10011517_06900</name>
</gene>
<feature type="transmembrane region" description="Helical" evidence="5">
    <location>
        <begin position="21"/>
        <end position="42"/>
    </location>
</feature>
<keyword evidence="2 5" id="KW-0812">Transmembrane</keyword>
<dbReference type="CDD" id="cd09322">
    <property type="entry name" value="TDT_TehA_like"/>
    <property type="match status" value="1"/>
</dbReference>
<evidence type="ECO:0000256" key="2">
    <source>
        <dbReference type="ARBA" id="ARBA00022692"/>
    </source>
</evidence>
<evidence type="ECO:0000313" key="6">
    <source>
        <dbReference type="EMBL" id="GGE41902.1"/>
    </source>
</evidence>
<evidence type="ECO:0000313" key="7">
    <source>
        <dbReference type="Proteomes" id="UP000606730"/>
    </source>
</evidence>
<dbReference type="PANTHER" id="PTHR37955:SF1">
    <property type="entry name" value="DEP DOMAIN-CONTAINING PROTEIN"/>
    <property type="match status" value="1"/>
</dbReference>
<feature type="transmembrane region" description="Helical" evidence="5">
    <location>
        <begin position="280"/>
        <end position="299"/>
    </location>
</feature>
<reference evidence="6" key="1">
    <citation type="journal article" date="2014" name="Int. J. Syst. Evol. Microbiol.">
        <title>Complete genome sequence of Corynebacterium casei LMG S-19264T (=DSM 44701T), isolated from a smear-ripened cheese.</title>
        <authorList>
            <consortium name="US DOE Joint Genome Institute (JGI-PGF)"/>
            <person name="Walter F."/>
            <person name="Albersmeier A."/>
            <person name="Kalinowski J."/>
            <person name="Ruckert C."/>
        </authorList>
    </citation>
    <scope>NUCLEOTIDE SEQUENCE</scope>
    <source>
        <strain evidence="6">CGMCC 1.16012</strain>
    </source>
</reference>
<protein>
    <submittedName>
        <fullName evidence="6">Tellurium resistance protein</fullName>
    </submittedName>
</protein>
<feature type="transmembrane region" description="Helical" evidence="5">
    <location>
        <begin position="145"/>
        <end position="164"/>
    </location>
</feature>
<dbReference type="RefSeq" id="WP_095596416.1">
    <property type="nucleotide sequence ID" value="NZ_BMKN01000001.1"/>
</dbReference>